<dbReference type="RefSeq" id="WP_113904776.1">
    <property type="nucleotide sequence ID" value="NZ_QNSB01000008.1"/>
</dbReference>
<evidence type="ECO:0000313" key="2">
    <source>
        <dbReference type="Proteomes" id="UP000253509"/>
    </source>
</evidence>
<name>A0A366IHY6_9MICO</name>
<protein>
    <recommendedName>
        <fullName evidence="3">Very-short-patch-repair endonuclease</fullName>
    </recommendedName>
</protein>
<dbReference type="EMBL" id="QNSB01000008">
    <property type="protein sequence ID" value="RBP70656.1"/>
    <property type="molecule type" value="Genomic_DNA"/>
</dbReference>
<evidence type="ECO:0008006" key="3">
    <source>
        <dbReference type="Google" id="ProtNLM"/>
    </source>
</evidence>
<dbReference type="AlphaFoldDB" id="A0A366IHY6"/>
<sequence>MHNIVRYQTFISAGVSTRTIRQALACCLLKLSCGVYSVVVDCHRPEHRRIAAFIDDRKWTSFHEQRTAAELEDDYKYQEVLQRLRICHYPCYRGGDVIWGISAAHLHEIPLFGVATGPISVLHPTSASRSSQIARTARAVDDADLCCVESLTATSPYRTSLDLIRILGQQAAFAAAEATLRRSLLGKTEPDWLRFGYPDEFTALGRERVVDNFYPVIGRLRQGRVTARRLVDNISPLSESIAESYCSFCLHAVKLGGFEQQVKIADGRGTIARVDFLHRESMTILEVDGVGKYVKVGRDKMSRESYQHNRLLALGYTVVRFRFRDLLNPSDFAAKLFSQAPRLKRFVRR</sequence>
<keyword evidence="2" id="KW-1185">Reference proteome</keyword>
<accession>A0A366IHY6</accession>
<reference evidence="1 2" key="1">
    <citation type="submission" date="2018-06" db="EMBL/GenBank/DDBJ databases">
        <title>Freshwater and sediment microbial communities from various areas in North America, analyzing microbe dynamics in response to fracking.</title>
        <authorList>
            <person name="Lamendella R."/>
        </authorList>
    </citation>
    <scope>NUCLEOTIDE SEQUENCE [LARGE SCALE GENOMIC DNA]</scope>
    <source>
        <strain evidence="1 2">3b_TX</strain>
    </source>
</reference>
<dbReference type="Proteomes" id="UP000253509">
    <property type="component" value="Unassembled WGS sequence"/>
</dbReference>
<proteinExistence type="predicted"/>
<gene>
    <name evidence="1" type="ORF">DFO65_108108</name>
</gene>
<comment type="caution">
    <text evidence="1">The sequence shown here is derived from an EMBL/GenBank/DDBJ whole genome shotgun (WGS) entry which is preliminary data.</text>
</comment>
<organism evidence="1 2">
    <name type="scientific">Brevibacterium celere</name>
    <dbReference type="NCBI Taxonomy" id="225845"/>
    <lineage>
        <taxon>Bacteria</taxon>
        <taxon>Bacillati</taxon>
        <taxon>Actinomycetota</taxon>
        <taxon>Actinomycetes</taxon>
        <taxon>Micrococcales</taxon>
        <taxon>Brevibacteriaceae</taxon>
        <taxon>Brevibacterium</taxon>
    </lineage>
</organism>
<evidence type="ECO:0000313" key="1">
    <source>
        <dbReference type="EMBL" id="RBP70656.1"/>
    </source>
</evidence>